<dbReference type="PROSITE" id="PS50041">
    <property type="entry name" value="C_TYPE_LECTIN_2"/>
    <property type="match status" value="1"/>
</dbReference>
<evidence type="ECO:0000259" key="2">
    <source>
        <dbReference type="PROSITE" id="PS50041"/>
    </source>
</evidence>
<dbReference type="InterPro" id="IPR016186">
    <property type="entry name" value="C-type_lectin-like/link_sf"/>
</dbReference>
<proteinExistence type="predicted"/>
<protein>
    <submittedName>
        <fullName evidence="4">Ladderlectin</fullName>
    </submittedName>
</protein>
<dbReference type="SMART" id="SM00034">
    <property type="entry name" value="CLECT"/>
    <property type="match status" value="1"/>
</dbReference>
<evidence type="ECO:0000313" key="3">
    <source>
        <dbReference type="Proteomes" id="UP000515162"/>
    </source>
</evidence>
<keyword evidence="3" id="KW-1185">Reference proteome</keyword>
<dbReference type="GeneID" id="117137901"/>
<dbReference type="SUPFAM" id="SSF56436">
    <property type="entry name" value="C-type lectin-like"/>
    <property type="match status" value="1"/>
</dbReference>
<dbReference type="Proteomes" id="UP000515162">
    <property type="component" value="Chromosome 2R"/>
</dbReference>
<dbReference type="CDD" id="cd00037">
    <property type="entry name" value="CLECT"/>
    <property type="match status" value="1"/>
</dbReference>
<name>A0A6P8JH05_DROMA</name>
<dbReference type="Pfam" id="PF00059">
    <property type="entry name" value="Lectin_C"/>
    <property type="match status" value="1"/>
</dbReference>
<evidence type="ECO:0000313" key="4">
    <source>
        <dbReference type="RefSeq" id="XP_033155532.1"/>
    </source>
</evidence>
<dbReference type="FunFam" id="3.10.100.10:FF:000144">
    <property type="entry name" value="RE45003p"/>
    <property type="match status" value="1"/>
</dbReference>
<accession>A0A6P8JH05</accession>
<gene>
    <name evidence="4" type="primary">LOC117137901</name>
</gene>
<dbReference type="InterPro" id="IPR016187">
    <property type="entry name" value="CTDL_fold"/>
</dbReference>
<feature type="chain" id="PRO_5027975992" evidence="1">
    <location>
        <begin position="18"/>
        <end position="190"/>
    </location>
</feature>
<dbReference type="Gene3D" id="3.10.100.10">
    <property type="entry name" value="Mannose-Binding Protein A, subunit A"/>
    <property type="match status" value="1"/>
</dbReference>
<dbReference type="AlphaFoldDB" id="A0A6P8JH05"/>
<reference evidence="4" key="1">
    <citation type="submission" date="2025-08" db="UniProtKB">
        <authorList>
            <consortium name="RefSeq"/>
        </authorList>
    </citation>
    <scope>IDENTIFICATION</scope>
    <source>
        <strain evidence="4">Mau12</strain>
        <tissue evidence="4">Whole Body</tissue>
    </source>
</reference>
<feature type="domain" description="C-type lectin" evidence="2">
    <location>
        <begin position="38"/>
        <end position="166"/>
    </location>
</feature>
<organism evidence="3 4">
    <name type="scientific">Drosophila mauritiana</name>
    <name type="common">Fruit fly</name>
    <dbReference type="NCBI Taxonomy" id="7226"/>
    <lineage>
        <taxon>Eukaryota</taxon>
        <taxon>Metazoa</taxon>
        <taxon>Ecdysozoa</taxon>
        <taxon>Arthropoda</taxon>
        <taxon>Hexapoda</taxon>
        <taxon>Insecta</taxon>
        <taxon>Pterygota</taxon>
        <taxon>Neoptera</taxon>
        <taxon>Endopterygota</taxon>
        <taxon>Diptera</taxon>
        <taxon>Brachycera</taxon>
        <taxon>Muscomorpha</taxon>
        <taxon>Ephydroidea</taxon>
        <taxon>Drosophilidae</taxon>
        <taxon>Drosophila</taxon>
        <taxon>Sophophora</taxon>
    </lineage>
</organism>
<dbReference type="RefSeq" id="XP_033155532.1">
    <property type="nucleotide sequence ID" value="XM_033299641.1"/>
</dbReference>
<sequence>MMSTKLVCFALASLALGQYYLVASEETVAVCPTDFTQVAGKCLLFDNRWKNFYESDRHCQSLNAGLLSFTNKIQLTAINEWLATVVPRNPDVWTSGNKLGGTSDYYWQSTGRKAIYLPWQAGQPTPITGDCLTLLANVTMTAEGTTMSEHRLSVADCTKWVPHVCEAPLQIFKTQLCLNTTAFFEAKVPA</sequence>
<dbReference type="InterPro" id="IPR001304">
    <property type="entry name" value="C-type_lectin-like"/>
</dbReference>
<feature type="signal peptide" evidence="1">
    <location>
        <begin position="1"/>
        <end position="17"/>
    </location>
</feature>
<keyword evidence="1" id="KW-0732">Signal</keyword>
<evidence type="ECO:0000256" key="1">
    <source>
        <dbReference type="SAM" id="SignalP"/>
    </source>
</evidence>